<evidence type="ECO:0000256" key="5">
    <source>
        <dbReference type="ARBA" id="ARBA00023136"/>
    </source>
</evidence>
<dbReference type="PANTHER" id="PTHR23513:SF18">
    <property type="entry name" value="INTEGRAL MEMBRANE PROTEIN"/>
    <property type="match status" value="1"/>
</dbReference>
<dbReference type="GO" id="GO:0005886">
    <property type="term" value="C:plasma membrane"/>
    <property type="evidence" value="ECO:0007669"/>
    <property type="project" value="UniProtKB-SubCell"/>
</dbReference>
<feature type="transmembrane region" description="Helical" evidence="6">
    <location>
        <begin position="295"/>
        <end position="319"/>
    </location>
</feature>
<dbReference type="InterPro" id="IPR036259">
    <property type="entry name" value="MFS_trans_sf"/>
</dbReference>
<dbReference type="AlphaFoldDB" id="A0A8J3J8I9"/>
<dbReference type="EMBL" id="BOMB01000012">
    <property type="protein sequence ID" value="GID11338.1"/>
    <property type="molecule type" value="Genomic_DNA"/>
</dbReference>
<comment type="caution">
    <text evidence="7">The sequence shown here is derived from an EMBL/GenBank/DDBJ whole genome shotgun (WGS) entry which is preliminary data.</text>
</comment>
<keyword evidence="4 6" id="KW-1133">Transmembrane helix</keyword>
<evidence type="ECO:0000313" key="7">
    <source>
        <dbReference type="EMBL" id="GID11338.1"/>
    </source>
</evidence>
<protein>
    <recommendedName>
        <fullName evidence="9">Major Facilitator Superfamily protein</fullName>
    </recommendedName>
</protein>
<dbReference type="Proteomes" id="UP000612808">
    <property type="component" value="Unassembled WGS sequence"/>
</dbReference>
<proteinExistence type="predicted"/>
<evidence type="ECO:0008006" key="9">
    <source>
        <dbReference type="Google" id="ProtNLM"/>
    </source>
</evidence>
<feature type="transmembrane region" description="Helical" evidence="6">
    <location>
        <begin position="360"/>
        <end position="380"/>
    </location>
</feature>
<evidence type="ECO:0000256" key="4">
    <source>
        <dbReference type="ARBA" id="ARBA00022989"/>
    </source>
</evidence>
<keyword evidence="5 6" id="KW-0472">Membrane</keyword>
<accession>A0A8J3J8I9</accession>
<evidence type="ECO:0000313" key="8">
    <source>
        <dbReference type="Proteomes" id="UP000612808"/>
    </source>
</evidence>
<evidence type="ECO:0000256" key="1">
    <source>
        <dbReference type="ARBA" id="ARBA00004651"/>
    </source>
</evidence>
<keyword evidence="2" id="KW-1003">Cell membrane</keyword>
<keyword evidence="8" id="KW-1185">Reference proteome</keyword>
<feature type="transmembrane region" description="Helical" evidence="6">
    <location>
        <begin position="31"/>
        <end position="51"/>
    </location>
</feature>
<organism evidence="7 8">
    <name type="scientific">Actinocatenispora rupis</name>
    <dbReference type="NCBI Taxonomy" id="519421"/>
    <lineage>
        <taxon>Bacteria</taxon>
        <taxon>Bacillati</taxon>
        <taxon>Actinomycetota</taxon>
        <taxon>Actinomycetes</taxon>
        <taxon>Micromonosporales</taxon>
        <taxon>Micromonosporaceae</taxon>
        <taxon>Actinocatenispora</taxon>
    </lineage>
</organism>
<feature type="transmembrane region" description="Helical" evidence="6">
    <location>
        <begin position="331"/>
        <end position="354"/>
    </location>
</feature>
<feature type="transmembrane region" description="Helical" evidence="6">
    <location>
        <begin position="240"/>
        <end position="260"/>
    </location>
</feature>
<sequence length="396" mass="39926">MLSTTFVVWWGQRMTAVAMPLVALAATHSPWATGLVGGMAGLPLVTSPWWARRGWQRLMSGRAVALVLVAQVLGLLIVPGTALAGPVRWPALAATGLVSGAASALAGPAQRGLLAEIAEPLGPYAAARALAWQDFAHRASMIVAPALGAVAVTAWGPVPLLWCEAAGVSVGAILIATVRGRVRHVPGAAKAEPGPTMRAVLRRYPSIAVAVAMDGIGGLVWFAFTLGLAVRGAESHQPGALIAAGMTGYGVTSVIAALVCPRLLHRLPWLATTATAYVVLGSTFAALAVCGPSVPVVAAVAAVGGCLTPFGNAALDALISARTSGAERRTAFAASAFVHDGAVSVGLVAGGTVIGLAGSTATLAVAGVLQVAAGLAGLGWRLHRRTSRRRVAPVLP</sequence>
<feature type="transmembrane region" description="Helical" evidence="6">
    <location>
        <begin position="207"/>
        <end position="228"/>
    </location>
</feature>
<dbReference type="SUPFAM" id="SSF103473">
    <property type="entry name" value="MFS general substrate transporter"/>
    <property type="match status" value="1"/>
</dbReference>
<evidence type="ECO:0000256" key="2">
    <source>
        <dbReference type="ARBA" id="ARBA00022475"/>
    </source>
</evidence>
<feature type="transmembrane region" description="Helical" evidence="6">
    <location>
        <begin position="63"/>
        <end position="83"/>
    </location>
</feature>
<dbReference type="Gene3D" id="1.20.1250.20">
    <property type="entry name" value="MFS general substrate transporter like domains"/>
    <property type="match status" value="1"/>
</dbReference>
<evidence type="ECO:0000256" key="3">
    <source>
        <dbReference type="ARBA" id="ARBA00022692"/>
    </source>
</evidence>
<keyword evidence="3 6" id="KW-0812">Transmembrane</keyword>
<dbReference type="PANTHER" id="PTHR23513">
    <property type="entry name" value="INTEGRAL MEMBRANE EFFLUX PROTEIN-RELATED"/>
    <property type="match status" value="1"/>
</dbReference>
<feature type="transmembrane region" description="Helical" evidence="6">
    <location>
        <begin position="267"/>
        <end position="289"/>
    </location>
</feature>
<evidence type="ECO:0000256" key="6">
    <source>
        <dbReference type="SAM" id="Phobius"/>
    </source>
</evidence>
<comment type="subcellular location">
    <subcellularLocation>
        <location evidence="1">Cell membrane</location>
        <topology evidence="1">Multi-pass membrane protein</topology>
    </subcellularLocation>
</comment>
<name>A0A8J3J8I9_9ACTN</name>
<gene>
    <name evidence="7" type="ORF">Aru02nite_22270</name>
</gene>
<reference evidence="7" key="1">
    <citation type="submission" date="2021-01" db="EMBL/GenBank/DDBJ databases">
        <title>Whole genome shotgun sequence of Actinocatenispora rupis NBRC 107355.</title>
        <authorList>
            <person name="Komaki H."/>
            <person name="Tamura T."/>
        </authorList>
    </citation>
    <scope>NUCLEOTIDE SEQUENCE</scope>
    <source>
        <strain evidence="7">NBRC 107355</strain>
    </source>
</reference>